<gene>
    <name evidence="2" type="ORF">A3K52_04260</name>
</gene>
<name>A0A1F7L1H7_9BACT</name>
<evidence type="ECO:0000313" key="3">
    <source>
        <dbReference type="Proteomes" id="UP000177050"/>
    </source>
</evidence>
<dbReference type="Gene3D" id="1.10.10.10">
    <property type="entry name" value="Winged helix-like DNA-binding domain superfamily/Winged helix DNA-binding domain"/>
    <property type="match status" value="1"/>
</dbReference>
<reference evidence="2 3" key="1">
    <citation type="journal article" date="2016" name="Nat. Commun.">
        <title>Thousands of microbial genomes shed light on interconnected biogeochemical processes in an aquifer system.</title>
        <authorList>
            <person name="Anantharaman K."/>
            <person name="Brown C.T."/>
            <person name="Hug L.A."/>
            <person name="Sharon I."/>
            <person name="Castelle C.J."/>
            <person name="Probst A.J."/>
            <person name="Thomas B.C."/>
            <person name="Singh A."/>
            <person name="Wilkins M.J."/>
            <person name="Karaoz U."/>
            <person name="Brodie E.L."/>
            <person name="Williams K.H."/>
            <person name="Hubbard S.S."/>
            <person name="Banfield J.F."/>
        </authorList>
    </citation>
    <scope>NUCLEOTIDE SEQUENCE [LARGE SCALE GENOMIC DNA]</scope>
</reference>
<dbReference type="PANTHER" id="PTHR34293:SF1">
    <property type="entry name" value="HTH-TYPE TRANSCRIPTIONAL REGULATOR TRMBL2"/>
    <property type="match status" value="1"/>
</dbReference>
<dbReference type="EMBL" id="MGBR01000001">
    <property type="protein sequence ID" value="OGK73961.1"/>
    <property type="molecule type" value="Genomic_DNA"/>
</dbReference>
<dbReference type="InterPro" id="IPR036390">
    <property type="entry name" value="WH_DNA-bd_sf"/>
</dbReference>
<dbReference type="InterPro" id="IPR036388">
    <property type="entry name" value="WH-like_DNA-bd_sf"/>
</dbReference>
<dbReference type="Pfam" id="PF01978">
    <property type="entry name" value="TrmB"/>
    <property type="match status" value="1"/>
</dbReference>
<dbReference type="InterPro" id="IPR051797">
    <property type="entry name" value="TrmB-like"/>
</dbReference>
<evidence type="ECO:0000259" key="1">
    <source>
        <dbReference type="Pfam" id="PF01978"/>
    </source>
</evidence>
<feature type="domain" description="Transcription regulator TrmB N-terminal" evidence="1">
    <location>
        <begin position="12"/>
        <end position="65"/>
    </location>
</feature>
<proteinExistence type="predicted"/>
<organism evidence="2 3">
    <name type="scientific">Candidatus Roizmanbacteria bacterium RIFOXYD1_FULL_38_12</name>
    <dbReference type="NCBI Taxonomy" id="1802093"/>
    <lineage>
        <taxon>Bacteria</taxon>
        <taxon>Candidatus Roizmaniibacteriota</taxon>
    </lineage>
</organism>
<accession>A0A1F7L1H7</accession>
<dbReference type="InterPro" id="IPR002831">
    <property type="entry name" value="Tscrpt_reg_TrmB_N"/>
</dbReference>
<dbReference type="Proteomes" id="UP000177050">
    <property type="component" value="Unassembled WGS sequence"/>
</dbReference>
<dbReference type="PANTHER" id="PTHR34293">
    <property type="entry name" value="HTH-TYPE TRANSCRIPTIONAL REGULATOR TRMBL2"/>
    <property type="match status" value="1"/>
</dbReference>
<evidence type="ECO:0000313" key="2">
    <source>
        <dbReference type="EMBL" id="OGK73961.1"/>
    </source>
</evidence>
<protein>
    <recommendedName>
        <fullName evidence="1">Transcription regulator TrmB N-terminal domain-containing protein</fullName>
    </recommendedName>
</protein>
<dbReference type="SUPFAM" id="SSF46785">
    <property type="entry name" value="Winged helix' DNA-binding domain"/>
    <property type="match status" value="1"/>
</dbReference>
<comment type="caution">
    <text evidence="2">The sequence shown here is derived from an EMBL/GenBank/DDBJ whole genome shotgun (WGS) entry which is preliminary data.</text>
</comment>
<dbReference type="AlphaFoldDB" id="A0A1F7L1H7"/>
<sequence length="270" mass="31345">MFNQTDNLINLLKPYGIAEEEAEIYLLLLEEGYLSALAISRKLHVGRTKVYRILDKLREKQLVAQKLDDLGLKFGTTSLLTLSQLLTRKEAELATLKNNLSTLLPQLEVVASHAKTKTKILYYSGKKGLEQVTYNSLSAKGTLRTIEVYKMTKFLDDNFSEKMRGLFAQRRIHVKQLSNVKEFKNWTKVKEFASTYWQARYIDPKDLRTTCEALIYNNVYALYNFTGRDVFCVEIYNEYLANMQKQIHEFMWNHAKKMKLLSPYGAAKVI</sequence>